<accession>A0A4Y2QX68</accession>
<dbReference type="EMBL" id="BGPR01015050">
    <property type="protein sequence ID" value="GBN67816.1"/>
    <property type="molecule type" value="Genomic_DNA"/>
</dbReference>
<dbReference type="InterPro" id="IPR050951">
    <property type="entry name" value="Retrovirus_Pol_polyprotein"/>
</dbReference>
<dbReference type="PANTHER" id="PTHR37984:SF5">
    <property type="entry name" value="PROTEIN NYNRIN-LIKE"/>
    <property type="match status" value="1"/>
</dbReference>
<name>A0A4Y2QX68_ARAVE</name>
<organism evidence="1 2">
    <name type="scientific">Araneus ventricosus</name>
    <name type="common">Orbweaver spider</name>
    <name type="synonym">Epeira ventricosa</name>
    <dbReference type="NCBI Taxonomy" id="182803"/>
    <lineage>
        <taxon>Eukaryota</taxon>
        <taxon>Metazoa</taxon>
        <taxon>Ecdysozoa</taxon>
        <taxon>Arthropoda</taxon>
        <taxon>Chelicerata</taxon>
        <taxon>Arachnida</taxon>
        <taxon>Araneae</taxon>
        <taxon>Araneomorphae</taxon>
        <taxon>Entelegynae</taxon>
        <taxon>Araneoidea</taxon>
        <taxon>Araneidae</taxon>
        <taxon>Araneus</taxon>
    </lineage>
</organism>
<proteinExistence type="predicted"/>
<dbReference type="SUPFAM" id="SSF56672">
    <property type="entry name" value="DNA/RNA polymerases"/>
    <property type="match status" value="1"/>
</dbReference>
<evidence type="ECO:0000313" key="1">
    <source>
        <dbReference type="EMBL" id="GBN67816.1"/>
    </source>
</evidence>
<dbReference type="InterPro" id="IPR043502">
    <property type="entry name" value="DNA/RNA_pol_sf"/>
</dbReference>
<evidence type="ECO:0000313" key="2">
    <source>
        <dbReference type="Proteomes" id="UP000499080"/>
    </source>
</evidence>
<dbReference type="AlphaFoldDB" id="A0A4Y2QX68"/>
<evidence type="ECO:0008006" key="3">
    <source>
        <dbReference type="Google" id="ProtNLM"/>
    </source>
</evidence>
<dbReference type="PANTHER" id="PTHR37984">
    <property type="entry name" value="PROTEIN CBG26694"/>
    <property type="match status" value="1"/>
</dbReference>
<keyword evidence="2" id="KW-1185">Reference proteome</keyword>
<comment type="caution">
    <text evidence="1">The sequence shown here is derived from an EMBL/GenBank/DDBJ whole genome shotgun (WGS) entry which is preliminary data.</text>
</comment>
<reference evidence="1 2" key="1">
    <citation type="journal article" date="2019" name="Sci. Rep.">
        <title>Orb-weaving spider Araneus ventricosus genome elucidates the spidroin gene catalogue.</title>
        <authorList>
            <person name="Kono N."/>
            <person name="Nakamura H."/>
            <person name="Ohtoshi R."/>
            <person name="Moran D.A.P."/>
            <person name="Shinohara A."/>
            <person name="Yoshida Y."/>
            <person name="Fujiwara M."/>
            <person name="Mori M."/>
            <person name="Tomita M."/>
            <person name="Arakawa K."/>
        </authorList>
    </citation>
    <scope>NUCLEOTIDE SEQUENCE [LARGE SCALE GENOMIC DNA]</scope>
</reference>
<gene>
    <name evidence="1" type="ORF">AVEN_36460_1</name>
</gene>
<dbReference type="OrthoDB" id="425619at2759"/>
<dbReference type="Gene3D" id="3.10.10.10">
    <property type="entry name" value="HIV Type 1 Reverse Transcriptase, subunit A, domain 1"/>
    <property type="match status" value="1"/>
</dbReference>
<protein>
    <recommendedName>
        <fullName evidence="3">Transposon Ty3-I Gag-Pol polyprotein</fullName>
    </recommendedName>
</protein>
<sequence length="90" mass="10156">MTQQIINAGDHSTIKRYPRLLSFAKKEEAECSVKEMVENGIIEESSGTWASPIVLVEKKDRSIRFCVDCSVFMRDLIFSGCTENARSLPI</sequence>
<dbReference type="Proteomes" id="UP000499080">
    <property type="component" value="Unassembled WGS sequence"/>
</dbReference>
<dbReference type="GO" id="GO:0071897">
    <property type="term" value="P:DNA biosynthetic process"/>
    <property type="evidence" value="ECO:0007669"/>
    <property type="project" value="UniProtKB-ARBA"/>
</dbReference>